<dbReference type="EMBL" id="GBRH01245789">
    <property type="protein sequence ID" value="JAD52106.1"/>
    <property type="molecule type" value="Transcribed_RNA"/>
</dbReference>
<evidence type="ECO:0000313" key="1">
    <source>
        <dbReference type="EMBL" id="JAD52106.1"/>
    </source>
</evidence>
<protein>
    <submittedName>
        <fullName evidence="1">Uncharacterized protein</fullName>
    </submittedName>
</protein>
<name>A0A0A9ALY0_ARUDO</name>
<proteinExistence type="predicted"/>
<accession>A0A0A9ALY0</accession>
<organism evidence="1">
    <name type="scientific">Arundo donax</name>
    <name type="common">Giant reed</name>
    <name type="synonym">Donax arundinaceus</name>
    <dbReference type="NCBI Taxonomy" id="35708"/>
    <lineage>
        <taxon>Eukaryota</taxon>
        <taxon>Viridiplantae</taxon>
        <taxon>Streptophyta</taxon>
        <taxon>Embryophyta</taxon>
        <taxon>Tracheophyta</taxon>
        <taxon>Spermatophyta</taxon>
        <taxon>Magnoliopsida</taxon>
        <taxon>Liliopsida</taxon>
        <taxon>Poales</taxon>
        <taxon>Poaceae</taxon>
        <taxon>PACMAD clade</taxon>
        <taxon>Arundinoideae</taxon>
        <taxon>Arundineae</taxon>
        <taxon>Arundo</taxon>
    </lineage>
</organism>
<reference evidence="1" key="1">
    <citation type="submission" date="2014-09" db="EMBL/GenBank/DDBJ databases">
        <authorList>
            <person name="Magalhaes I.L.F."/>
            <person name="Oliveira U."/>
            <person name="Santos F.R."/>
            <person name="Vidigal T.H.D.A."/>
            <person name="Brescovit A.D."/>
            <person name="Santos A.J."/>
        </authorList>
    </citation>
    <scope>NUCLEOTIDE SEQUENCE</scope>
    <source>
        <tissue evidence="1">Shoot tissue taken approximately 20 cm above the soil surface</tissue>
    </source>
</reference>
<reference evidence="1" key="2">
    <citation type="journal article" date="2015" name="Data Brief">
        <title>Shoot transcriptome of the giant reed, Arundo donax.</title>
        <authorList>
            <person name="Barrero R.A."/>
            <person name="Guerrero F.D."/>
            <person name="Moolhuijzen P."/>
            <person name="Goolsby J.A."/>
            <person name="Tidwell J."/>
            <person name="Bellgard S.E."/>
            <person name="Bellgard M.I."/>
        </authorList>
    </citation>
    <scope>NUCLEOTIDE SEQUENCE</scope>
    <source>
        <tissue evidence="1">Shoot tissue taken approximately 20 cm above the soil surface</tissue>
    </source>
</reference>
<sequence length="12" mass="1496">MNKKCYLLSCHR</sequence>